<evidence type="ECO:0000256" key="2">
    <source>
        <dbReference type="ARBA" id="ARBA00004838"/>
    </source>
</evidence>
<dbReference type="GO" id="GO:0006094">
    <property type="term" value="P:gluconeogenesis"/>
    <property type="evidence" value="ECO:0007669"/>
    <property type="project" value="TreeGrafter"/>
</dbReference>
<feature type="binding site" evidence="13">
    <location>
        <position position="116"/>
    </location>
    <ligand>
        <name>substrate</name>
    </ligand>
</feature>
<dbReference type="InterPro" id="IPR036043">
    <property type="entry name" value="Phosphoglycerate_kinase_sf"/>
</dbReference>
<dbReference type="InterPro" id="IPR001576">
    <property type="entry name" value="Phosphoglycerate_kinase"/>
</dbReference>
<evidence type="ECO:0000256" key="9">
    <source>
        <dbReference type="ARBA" id="ARBA00022741"/>
    </source>
</evidence>
<dbReference type="FunFam" id="3.40.50.1260:FF:000031">
    <property type="entry name" value="Phosphoglycerate kinase 1"/>
    <property type="match status" value="1"/>
</dbReference>
<feature type="binding site" evidence="13 14">
    <location>
        <begin position="19"/>
        <end position="21"/>
    </location>
    <ligand>
        <name>substrate</name>
    </ligand>
</feature>
<evidence type="ECO:0000313" key="18">
    <source>
        <dbReference type="Proteomes" id="UP000199602"/>
    </source>
</evidence>
<dbReference type="InterPro" id="IPR015824">
    <property type="entry name" value="Phosphoglycerate_kinase_N"/>
</dbReference>
<sequence length="400" mass="43449">MRYLADIDVKNKKVLVRVDFNVPLEDGVVRDDTRIRASLKTIDHLQEQGAKIILCSHLGKPKGEKNLKFSLKPVAQRLGELLHKEVKFCPDCIGEIAQSMVKELKSGEVLLLENLRFYPGEQQNDLDFAKELAKLADIYINDAFGVAHRAHASVVGVTKAVKECGAGFLLQKEIEYLSKALKQPKRPFVAVLGGAKVSTKLGILKAFLEKVDKIIVGGAMANTFLSAKGYKLGASLVEVDLLETAREILNKAKKKNVAFYLPVDFICGPGPEEKVGKGVCPFLEIPENEMALDIGPATSILYAEALKDAKTVVWNGPMGAFENPAFSQGSLNLAEDISRVDGLTIVGGGDTDALIHKAGVVEKLSFVSTGGGSFLKFMEGNELPALLALEECEQKKGERK</sequence>
<dbReference type="RefSeq" id="WP_092061751.1">
    <property type="nucleotide sequence ID" value="NZ_FNIN01000001.1"/>
</dbReference>
<feature type="binding site" evidence="13 14">
    <location>
        <begin position="57"/>
        <end position="60"/>
    </location>
    <ligand>
        <name>substrate</name>
    </ligand>
</feature>
<feature type="binding site" evidence="14">
    <location>
        <position position="34"/>
    </location>
    <ligand>
        <name>(2R)-3-phosphoglycerate</name>
        <dbReference type="ChEBI" id="CHEBI:58272"/>
    </ligand>
</feature>
<evidence type="ECO:0000256" key="1">
    <source>
        <dbReference type="ARBA" id="ARBA00000642"/>
    </source>
</evidence>
<dbReference type="Proteomes" id="UP000199602">
    <property type="component" value="Unassembled WGS sequence"/>
</dbReference>
<keyword evidence="7 13" id="KW-0963">Cytoplasm</keyword>
<dbReference type="Gene3D" id="3.40.50.1260">
    <property type="entry name" value="Phosphoglycerate kinase, N-terminal domain"/>
    <property type="match status" value="2"/>
</dbReference>
<evidence type="ECO:0000256" key="5">
    <source>
        <dbReference type="ARBA" id="ARBA00013061"/>
    </source>
</evidence>
<dbReference type="UniPathway" id="UPA00109">
    <property type="reaction ID" value="UER00185"/>
</dbReference>
<name>A0A1G9ZNR4_9BACT</name>
<dbReference type="EC" id="2.7.2.3" evidence="5 13"/>
<keyword evidence="11 13" id="KW-0067">ATP-binding</keyword>
<evidence type="ECO:0000256" key="12">
    <source>
        <dbReference type="ARBA" id="ARBA00023152"/>
    </source>
</evidence>
<feature type="binding site" evidence="13">
    <location>
        <position position="34"/>
    </location>
    <ligand>
        <name>substrate</name>
    </ligand>
</feature>
<dbReference type="CDD" id="cd00318">
    <property type="entry name" value="Phosphoglycerate_kinase"/>
    <property type="match status" value="1"/>
</dbReference>
<dbReference type="OrthoDB" id="9808460at2"/>
<keyword evidence="8 13" id="KW-0808">Transferase</keyword>
<dbReference type="PROSITE" id="PS00111">
    <property type="entry name" value="PGLYCERATE_KINASE"/>
    <property type="match status" value="1"/>
</dbReference>
<protein>
    <recommendedName>
        <fullName evidence="6 13">Phosphoglycerate kinase</fullName>
        <ecNumber evidence="5 13">2.7.2.3</ecNumber>
    </recommendedName>
</protein>
<dbReference type="AlphaFoldDB" id="A0A1G9ZNR4"/>
<proteinExistence type="inferred from homology"/>
<reference evidence="17 18" key="1">
    <citation type="submission" date="2016-10" db="EMBL/GenBank/DDBJ databases">
        <authorList>
            <person name="de Groot N.N."/>
        </authorList>
    </citation>
    <scope>NUCLEOTIDE SEQUENCE [LARGE SCALE GENOMIC DNA]</scope>
    <source>
        <strain evidence="17 18">DSM 15269</strain>
    </source>
</reference>
<gene>
    <name evidence="13" type="primary">pgk</name>
    <name evidence="17" type="ORF">SAMN04488516_101109</name>
</gene>
<comment type="catalytic activity">
    <reaction evidence="1 13 16">
        <text>(2R)-3-phosphoglycerate + ATP = (2R)-3-phospho-glyceroyl phosphate + ADP</text>
        <dbReference type="Rhea" id="RHEA:14801"/>
        <dbReference type="ChEBI" id="CHEBI:30616"/>
        <dbReference type="ChEBI" id="CHEBI:57604"/>
        <dbReference type="ChEBI" id="CHEBI:58272"/>
        <dbReference type="ChEBI" id="CHEBI:456216"/>
        <dbReference type="EC" id="2.7.2.3"/>
    </reaction>
</comment>
<dbReference type="InterPro" id="IPR015911">
    <property type="entry name" value="Phosphoglycerate_kinase_CS"/>
</dbReference>
<feature type="binding site" evidence="14">
    <location>
        <position position="116"/>
    </location>
    <ligand>
        <name>(2R)-3-phosphoglycerate</name>
        <dbReference type="ChEBI" id="CHEBI:58272"/>
    </ligand>
</feature>
<keyword evidence="9 13" id="KW-0547">Nucleotide-binding</keyword>
<comment type="similarity">
    <text evidence="3 13 16">Belongs to the phosphoglycerate kinase family.</text>
</comment>
<dbReference type="GO" id="GO:0004618">
    <property type="term" value="F:phosphoglycerate kinase activity"/>
    <property type="evidence" value="ECO:0007669"/>
    <property type="project" value="UniProtKB-UniRule"/>
</dbReference>
<feature type="binding site" evidence="13 15">
    <location>
        <position position="322"/>
    </location>
    <ligand>
        <name>ATP</name>
        <dbReference type="ChEBI" id="CHEBI:30616"/>
    </ligand>
</feature>
<dbReference type="FunFam" id="3.40.50.1260:FF:000006">
    <property type="entry name" value="Phosphoglycerate kinase"/>
    <property type="match status" value="1"/>
</dbReference>
<dbReference type="GO" id="GO:0043531">
    <property type="term" value="F:ADP binding"/>
    <property type="evidence" value="ECO:0007669"/>
    <property type="project" value="TreeGrafter"/>
</dbReference>
<keyword evidence="18" id="KW-1185">Reference proteome</keyword>
<keyword evidence="12 13" id="KW-0324">Glycolysis</keyword>
<dbReference type="GO" id="GO:0005524">
    <property type="term" value="F:ATP binding"/>
    <property type="evidence" value="ECO:0007669"/>
    <property type="project" value="UniProtKB-KW"/>
</dbReference>
<evidence type="ECO:0000256" key="3">
    <source>
        <dbReference type="ARBA" id="ARBA00008982"/>
    </source>
</evidence>
<feature type="binding site" evidence="13 15">
    <location>
        <position position="200"/>
    </location>
    <ligand>
        <name>ATP</name>
        <dbReference type="ChEBI" id="CHEBI:30616"/>
    </ligand>
</feature>
<dbReference type="GO" id="GO:0005829">
    <property type="term" value="C:cytosol"/>
    <property type="evidence" value="ECO:0007669"/>
    <property type="project" value="TreeGrafter"/>
</dbReference>
<evidence type="ECO:0000256" key="8">
    <source>
        <dbReference type="ARBA" id="ARBA00022679"/>
    </source>
</evidence>
<evidence type="ECO:0000313" key="17">
    <source>
        <dbReference type="EMBL" id="SDN22968.1"/>
    </source>
</evidence>
<dbReference type="EMBL" id="FNIN01000001">
    <property type="protein sequence ID" value="SDN22968.1"/>
    <property type="molecule type" value="Genomic_DNA"/>
</dbReference>
<dbReference type="GO" id="GO:0006096">
    <property type="term" value="P:glycolytic process"/>
    <property type="evidence" value="ECO:0007669"/>
    <property type="project" value="UniProtKB-UniRule"/>
</dbReference>
<dbReference type="PANTHER" id="PTHR11406:SF23">
    <property type="entry name" value="PHOSPHOGLYCERATE KINASE 1, CHLOROPLASTIC-RELATED"/>
    <property type="match status" value="1"/>
</dbReference>
<dbReference type="PRINTS" id="PR00477">
    <property type="entry name" value="PHGLYCKINASE"/>
</dbReference>
<dbReference type="PANTHER" id="PTHR11406">
    <property type="entry name" value="PHOSPHOGLYCERATE KINASE"/>
    <property type="match status" value="1"/>
</dbReference>
<evidence type="ECO:0000256" key="6">
    <source>
        <dbReference type="ARBA" id="ARBA00016471"/>
    </source>
</evidence>
<dbReference type="Pfam" id="PF00162">
    <property type="entry name" value="PGK"/>
    <property type="match status" value="1"/>
</dbReference>
<evidence type="ECO:0000256" key="13">
    <source>
        <dbReference type="HAMAP-Rule" id="MF_00145"/>
    </source>
</evidence>
<dbReference type="STRING" id="206665.SAMN04488516_101109"/>
<dbReference type="PIRSF" id="PIRSF000724">
    <property type="entry name" value="Pgk"/>
    <property type="match status" value="1"/>
</dbReference>
<dbReference type="SUPFAM" id="SSF53748">
    <property type="entry name" value="Phosphoglycerate kinase"/>
    <property type="match status" value="1"/>
</dbReference>
<accession>A0A1G9ZNR4</accession>
<evidence type="ECO:0000256" key="15">
    <source>
        <dbReference type="PIRSR" id="PIRSR000724-2"/>
    </source>
</evidence>
<evidence type="ECO:0000256" key="10">
    <source>
        <dbReference type="ARBA" id="ARBA00022777"/>
    </source>
</evidence>
<evidence type="ECO:0000256" key="16">
    <source>
        <dbReference type="RuleBase" id="RU000532"/>
    </source>
</evidence>
<dbReference type="HAMAP" id="MF_00145">
    <property type="entry name" value="Phosphoglyc_kinase"/>
    <property type="match status" value="1"/>
</dbReference>
<evidence type="ECO:0000256" key="4">
    <source>
        <dbReference type="ARBA" id="ARBA00011245"/>
    </source>
</evidence>
<comment type="subcellular location">
    <subcellularLocation>
        <location evidence="13">Cytoplasm</location>
    </subcellularLocation>
</comment>
<evidence type="ECO:0000256" key="11">
    <source>
        <dbReference type="ARBA" id="ARBA00022840"/>
    </source>
</evidence>
<feature type="binding site" evidence="14">
    <location>
        <position position="149"/>
    </location>
    <ligand>
        <name>(2R)-3-phosphoglycerate</name>
        <dbReference type="ChEBI" id="CHEBI:58272"/>
    </ligand>
</feature>
<feature type="binding site" evidence="13">
    <location>
        <position position="149"/>
    </location>
    <ligand>
        <name>substrate</name>
    </ligand>
</feature>
<evidence type="ECO:0000256" key="7">
    <source>
        <dbReference type="ARBA" id="ARBA00022490"/>
    </source>
</evidence>
<evidence type="ECO:0000256" key="14">
    <source>
        <dbReference type="PIRSR" id="PIRSR000724-1"/>
    </source>
</evidence>
<comment type="caution">
    <text evidence="13">Lacks conserved residue(s) required for the propagation of feature annotation.</text>
</comment>
<comment type="pathway">
    <text evidence="2 13">Carbohydrate degradation; glycolysis; pyruvate from D-glyceraldehyde 3-phosphate: step 2/5.</text>
</comment>
<keyword evidence="10 13" id="KW-0418">Kinase</keyword>
<feature type="binding site" evidence="13 15">
    <location>
        <begin position="348"/>
        <end position="351"/>
    </location>
    <ligand>
        <name>ATP</name>
        <dbReference type="ChEBI" id="CHEBI:30616"/>
    </ligand>
</feature>
<organism evidence="17 18">
    <name type="scientific">Desulfonauticus submarinus</name>
    <dbReference type="NCBI Taxonomy" id="206665"/>
    <lineage>
        <taxon>Bacteria</taxon>
        <taxon>Pseudomonadati</taxon>
        <taxon>Thermodesulfobacteriota</taxon>
        <taxon>Desulfovibrionia</taxon>
        <taxon>Desulfovibrionales</taxon>
        <taxon>Desulfonauticaceae</taxon>
        <taxon>Desulfonauticus</taxon>
    </lineage>
</organism>
<comment type="subunit">
    <text evidence="4 13">Monomer.</text>
</comment>